<evidence type="ECO:0000256" key="2">
    <source>
        <dbReference type="ARBA" id="ARBA00022448"/>
    </source>
</evidence>
<keyword evidence="6 10" id="KW-1133">Transmembrane helix</keyword>
<comment type="subcellular location">
    <subcellularLocation>
        <location evidence="1">Cell membrane</location>
        <topology evidence="1">Multi-pass membrane protein</topology>
    </subcellularLocation>
</comment>
<evidence type="ECO:0000256" key="4">
    <source>
        <dbReference type="ARBA" id="ARBA00022519"/>
    </source>
</evidence>
<evidence type="ECO:0000256" key="1">
    <source>
        <dbReference type="ARBA" id="ARBA00004651"/>
    </source>
</evidence>
<keyword evidence="2" id="KW-0813">Transport</keyword>
<feature type="transmembrane region" description="Helical" evidence="10">
    <location>
        <begin position="321"/>
        <end position="340"/>
    </location>
</feature>
<feature type="compositionally biased region" description="Polar residues" evidence="9">
    <location>
        <begin position="1"/>
        <end position="17"/>
    </location>
</feature>
<feature type="transmembrane region" description="Helical" evidence="10">
    <location>
        <begin position="121"/>
        <end position="143"/>
    </location>
</feature>
<evidence type="ECO:0000256" key="10">
    <source>
        <dbReference type="SAM" id="Phobius"/>
    </source>
</evidence>
<evidence type="ECO:0000313" key="12">
    <source>
        <dbReference type="Proteomes" id="UP001484097"/>
    </source>
</evidence>
<evidence type="ECO:0000256" key="7">
    <source>
        <dbReference type="ARBA" id="ARBA00023136"/>
    </source>
</evidence>
<dbReference type="PANTHER" id="PTHR32196">
    <property type="entry name" value="ABC TRANSPORTER PERMEASE PROTEIN YPHD-RELATED-RELATED"/>
    <property type="match status" value="1"/>
</dbReference>
<comment type="caution">
    <text evidence="11">The sequence shown here is derived from an EMBL/GenBank/DDBJ whole genome shotgun (WGS) entry which is preliminary data.</text>
</comment>
<feature type="transmembrane region" description="Helical" evidence="10">
    <location>
        <begin position="40"/>
        <end position="59"/>
    </location>
</feature>
<keyword evidence="5 10" id="KW-0812">Transmembrane</keyword>
<feature type="transmembrane region" description="Helical" evidence="10">
    <location>
        <begin position="150"/>
        <end position="169"/>
    </location>
</feature>
<dbReference type="CDD" id="cd06579">
    <property type="entry name" value="TM_PBP1_transp_AraH_like"/>
    <property type="match status" value="1"/>
</dbReference>
<dbReference type="InterPro" id="IPR001851">
    <property type="entry name" value="ABC_transp_permease"/>
</dbReference>
<keyword evidence="12" id="KW-1185">Reference proteome</keyword>
<keyword evidence="7 10" id="KW-0472">Membrane</keyword>
<feature type="transmembrane region" description="Helical" evidence="10">
    <location>
        <begin position="189"/>
        <end position="208"/>
    </location>
</feature>
<keyword evidence="3" id="KW-1003">Cell membrane</keyword>
<dbReference type="PANTHER" id="PTHR32196:SF71">
    <property type="entry name" value="AUTOINDUCER 2 IMPORT SYSTEM PERMEASE PROTEIN LSRD"/>
    <property type="match status" value="1"/>
</dbReference>
<evidence type="ECO:0000256" key="3">
    <source>
        <dbReference type="ARBA" id="ARBA00022475"/>
    </source>
</evidence>
<feature type="transmembrane region" description="Helical" evidence="10">
    <location>
        <begin position="97"/>
        <end position="115"/>
    </location>
</feature>
<dbReference type="Proteomes" id="UP001484097">
    <property type="component" value="Unassembled WGS sequence"/>
</dbReference>
<feature type="transmembrane region" description="Helical" evidence="10">
    <location>
        <begin position="65"/>
        <end position="90"/>
    </location>
</feature>
<name>A0ABV0IJU5_9MICC</name>
<evidence type="ECO:0000256" key="5">
    <source>
        <dbReference type="ARBA" id="ARBA00022692"/>
    </source>
</evidence>
<organism evidence="11 12">
    <name type="scientific">Citricoccus nitrophenolicus</name>
    <dbReference type="NCBI Taxonomy" id="863575"/>
    <lineage>
        <taxon>Bacteria</taxon>
        <taxon>Bacillati</taxon>
        <taxon>Actinomycetota</taxon>
        <taxon>Actinomycetes</taxon>
        <taxon>Micrococcales</taxon>
        <taxon>Micrococcaceae</taxon>
        <taxon>Citricoccus</taxon>
    </lineage>
</organism>
<dbReference type="EMBL" id="JBDXMX010000005">
    <property type="protein sequence ID" value="MEO9248401.1"/>
    <property type="molecule type" value="Genomic_DNA"/>
</dbReference>
<dbReference type="Pfam" id="PF02653">
    <property type="entry name" value="BPD_transp_2"/>
    <property type="match status" value="1"/>
</dbReference>
<evidence type="ECO:0000256" key="8">
    <source>
        <dbReference type="ARBA" id="ARBA00039381"/>
    </source>
</evidence>
<accession>A0ABV0IJU5</accession>
<dbReference type="RefSeq" id="WP_347921021.1">
    <property type="nucleotide sequence ID" value="NZ_JBDXMX010000005.1"/>
</dbReference>
<feature type="transmembrane region" description="Helical" evidence="10">
    <location>
        <begin position="266"/>
        <end position="286"/>
    </location>
</feature>
<keyword evidence="4" id="KW-0997">Cell inner membrane</keyword>
<gene>
    <name evidence="11" type="ORF">ABDK96_11980</name>
</gene>
<reference evidence="11 12" key="1">
    <citation type="submission" date="2024-05" db="EMBL/GenBank/DDBJ databases">
        <authorList>
            <person name="Yi C."/>
        </authorList>
    </citation>
    <scope>NUCLEOTIDE SEQUENCE [LARGE SCALE GENOMIC DNA]</scope>
    <source>
        <strain evidence="11 12">XS13</strain>
    </source>
</reference>
<protein>
    <recommendedName>
        <fullName evidence="8">Autoinducer 2 import system permease protein LsrD</fullName>
    </recommendedName>
</protein>
<evidence type="ECO:0000313" key="11">
    <source>
        <dbReference type="EMBL" id="MEO9248401.1"/>
    </source>
</evidence>
<feature type="transmembrane region" description="Helical" evidence="10">
    <location>
        <begin position="239"/>
        <end position="260"/>
    </location>
</feature>
<proteinExistence type="predicted"/>
<sequence length="344" mass="33660">MSTPQTQHGPGPVTTSGDTRRTPDGGPLASIGARLGRLRVASWATAALLVAVLVVNGILQPNILTAYGITSLATTLLPLVLVAVAQAVVVIGGGLDLSIGAIVALSSVVAVQVMGGSDAMVPLGLLAAVGTGLAAGLANGLVVSLLRLQPLIATFATGSVFSGMALWVLPTPGGQVPGFMTGIYRQAIAGIPVALLLLAAVPASWLLLRRTPVVHHIRAVGDGPSAAFASLVPVQRTQIASFALAGGIGGLAGLAVLGNSGSGDPFIGADLALSAVAAVVVGGVALRGGIGSPVGAVAGAIVLGLATNILFFLGLPTAWRALASGLVVIAALALSALTAGRGER</sequence>
<feature type="transmembrane region" description="Helical" evidence="10">
    <location>
        <begin position="293"/>
        <end position="315"/>
    </location>
</feature>
<feature type="region of interest" description="Disordered" evidence="9">
    <location>
        <begin position="1"/>
        <end position="26"/>
    </location>
</feature>
<evidence type="ECO:0000256" key="6">
    <source>
        <dbReference type="ARBA" id="ARBA00022989"/>
    </source>
</evidence>
<evidence type="ECO:0000256" key="9">
    <source>
        <dbReference type="SAM" id="MobiDB-lite"/>
    </source>
</evidence>